<dbReference type="Proteomes" id="UP000391919">
    <property type="component" value="Unassembled WGS sequence"/>
</dbReference>
<accession>A0A5J4J613</accession>
<comment type="caution">
    <text evidence="7">The sequence shown here is derived from an EMBL/GenBank/DDBJ whole genome shotgun (WGS) entry which is preliminary data.</text>
</comment>
<feature type="transmembrane region" description="Helical" evidence="6">
    <location>
        <begin position="139"/>
        <end position="158"/>
    </location>
</feature>
<evidence type="ECO:0000313" key="8">
    <source>
        <dbReference type="Proteomes" id="UP000391919"/>
    </source>
</evidence>
<feature type="transmembrane region" description="Helical" evidence="6">
    <location>
        <begin position="207"/>
        <end position="223"/>
    </location>
</feature>
<feature type="transmembrane region" description="Helical" evidence="6">
    <location>
        <begin position="283"/>
        <end position="301"/>
    </location>
</feature>
<dbReference type="AlphaFoldDB" id="A0A5J4J613"/>
<keyword evidence="8" id="KW-1185">Reference proteome</keyword>
<feature type="transmembrane region" description="Helical" evidence="6">
    <location>
        <begin position="42"/>
        <end position="62"/>
    </location>
</feature>
<keyword evidence="2" id="KW-1003">Cell membrane</keyword>
<dbReference type="InterPro" id="IPR050833">
    <property type="entry name" value="Poly_Biosynth_Transport"/>
</dbReference>
<comment type="subcellular location">
    <subcellularLocation>
        <location evidence="1">Cell membrane</location>
        <topology evidence="1">Multi-pass membrane protein</topology>
    </subcellularLocation>
</comment>
<evidence type="ECO:0000256" key="3">
    <source>
        <dbReference type="ARBA" id="ARBA00022692"/>
    </source>
</evidence>
<dbReference type="RefSeq" id="WP_151705987.1">
    <property type="nucleotide sequence ID" value="NZ_BKZQ01000019.1"/>
</dbReference>
<feature type="transmembrane region" description="Helical" evidence="6">
    <location>
        <begin position="83"/>
        <end position="104"/>
    </location>
</feature>
<dbReference type="EMBL" id="BKZQ01000019">
    <property type="protein sequence ID" value="GER70382.1"/>
    <property type="molecule type" value="Genomic_DNA"/>
</dbReference>
<keyword evidence="4 6" id="KW-1133">Transmembrane helix</keyword>
<feature type="transmembrane region" description="Helical" evidence="6">
    <location>
        <begin position="243"/>
        <end position="262"/>
    </location>
</feature>
<evidence type="ECO:0000256" key="1">
    <source>
        <dbReference type="ARBA" id="ARBA00004651"/>
    </source>
</evidence>
<evidence type="ECO:0000256" key="4">
    <source>
        <dbReference type="ARBA" id="ARBA00022989"/>
    </source>
</evidence>
<keyword evidence="3 6" id="KW-0812">Transmembrane</keyword>
<dbReference type="PANTHER" id="PTHR30250">
    <property type="entry name" value="PST FAMILY PREDICTED COLANIC ACID TRANSPORTER"/>
    <property type="match status" value="1"/>
</dbReference>
<feature type="transmembrane region" description="Helical" evidence="6">
    <location>
        <begin position="12"/>
        <end position="30"/>
    </location>
</feature>
<name>A0A5J4J613_9BACI</name>
<organism evidence="7 8">
    <name type="scientific">Weizmannia acidilactici</name>
    <dbReference type="NCBI Taxonomy" id="2607726"/>
    <lineage>
        <taxon>Bacteria</taxon>
        <taxon>Bacillati</taxon>
        <taxon>Bacillota</taxon>
        <taxon>Bacilli</taxon>
        <taxon>Bacillales</taxon>
        <taxon>Bacillaceae</taxon>
        <taxon>Heyndrickxia</taxon>
    </lineage>
</organism>
<evidence type="ECO:0000256" key="6">
    <source>
        <dbReference type="SAM" id="Phobius"/>
    </source>
</evidence>
<feature type="transmembrane region" description="Helical" evidence="6">
    <location>
        <begin position="352"/>
        <end position="371"/>
    </location>
</feature>
<dbReference type="CDD" id="cd13128">
    <property type="entry name" value="MATE_Wzx_like"/>
    <property type="match status" value="1"/>
</dbReference>
<sequence length="476" mass="54231">MNKLVTNYAFTVIYQILLMITPFVTTPYVSRILQPKGVGIDAYILSIVSLFLAFSMLGIPLYGSRQIAQMRDSKDLGKEFISIYIYQLTFSLISLIVYIIYVFSLNQNQVFYFIHIITFVAQAIDISWYFNGREENKKVAVRNIVVRIVSIILVFMLVKTTSDLWKYILINSVSLFVGQFIMWIHLLREIRFVKPQLENIMTHLKPIFVLFIPQINIQIYLLINRIVLGSISGEIQVGYFNQAYRIITLCLGIVTSLGTVLLPRMASEFSQGNFISIKKYAKGALQFVFLVSTPMIYGLIAVADNFVKWFFGDGYDPVANLIKILSPVIFFVGLATVFGIQILVSTNQQNKYTFSVTIGAILSFMVNITLVPKAGAVGTSIALLVAEGIGALIQMYMTRTFFDLKSLGKDLLKYNLICMGMYLFISSLENLLHINLIFITFFQLIFGLIFYFTGLMFVKDKFILNVIKKLKVEKNY</sequence>
<feature type="transmembrane region" description="Helical" evidence="6">
    <location>
        <begin position="164"/>
        <end position="186"/>
    </location>
</feature>
<feature type="transmembrane region" description="Helical" evidence="6">
    <location>
        <begin position="110"/>
        <end position="130"/>
    </location>
</feature>
<dbReference type="GO" id="GO:0005886">
    <property type="term" value="C:plasma membrane"/>
    <property type="evidence" value="ECO:0007669"/>
    <property type="project" value="UniProtKB-SubCell"/>
</dbReference>
<dbReference type="InterPro" id="IPR002797">
    <property type="entry name" value="Polysacc_synth"/>
</dbReference>
<evidence type="ECO:0000256" key="2">
    <source>
        <dbReference type="ARBA" id="ARBA00022475"/>
    </source>
</evidence>
<evidence type="ECO:0000256" key="5">
    <source>
        <dbReference type="ARBA" id="ARBA00023136"/>
    </source>
</evidence>
<keyword evidence="5 6" id="KW-0472">Membrane</keyword>
<gene>
    <name evidence="7" type="ORF">BpJC7_16850</name>
</gene>
<feature type="transmembrane region" description="Helical" evidence="6">
    <location>
        <begin position="321"/>
        <end position="340"/>
    </location>
</feature>
<dbReference type="Pfam" id="PF01943">
    <property type="entry name" value="Polysacc_synt"/>
    <property type="match status" value="1"/>
</dbReference>
<feature type="transmembrane region" description="Helical" evidence="6">
    <location>
        <begin position="411"/>
        <end position="428"/>
    </location>
</feature>
<evidence type="ECO:0000313" key="7">
    <source>
        <dbReference type="EMBL" id="GER70382.1"/>
    </source>
</evidence>
<protein>
    <submittedName>
        <fullName evidence="7">Flippase</fullName>
    </submittedName>
</protein>
<proteinExistence type="predicted"/>
<dbReference type="PANTHER" id="PTHR30250:SF11">
    <property type="entry name" value="O-ANTIGEN TRANSPORTER-RELATED"/>
    <property type="match status" value="1"/>
</dbReference>
<feature type="transmembrane region" description="Helical" evidence="6">
    <location>
        <begin position="377"/>
        <end position="399"/>
    </location>
</feature>
<feature type="transmembrane region" description="Helical" evidence="6">
    <location>
        <begin position="434"/>
        <end position="458"/>
    </location>
</feature>
<reference evidence="7 8" key="1">
    <citation type="submission" date="2019-09" db="EMBL/GenBank/DDBJ databases">
        <title>Draft genome sequence of Bacillus sp. JC-7.</title>
        <authorList>
            <person name="Tanaka N."/>
            <person name="Shiwa Y."/>
            <person name="Fujita N."/>
            <person name="Tanasupawat S."/>
        </authorList>
    </citation>
    <scope>NUCLEOTIDE SEQUENCE [LARGE SCALE GENOMIC DNA]</scope>
    <source>
        <strain evidence="7 8">JC-7</strain>
    </source>
</reference>